<name>A0A5C6EMN0_9BACT</name>
<keyword evidence="1" id="KW-0812">Transmembrane</keyword>
<evidence type="ECO:0008006" key="4">
    <source>
        <dbReference type="Google" id="ProtNLM"/>
    </source>
</evidence>
<reference evidence="2 3" key="1">
    <citation type="submission" date="2019-02" db="EMBL/GenBank/DDBJ databases">
        <title>Deep-cultivation of Planctomycetes and their phenomic and genomic characterization uncovers novel biology.</title>
        <authorList>
            <person name="Wiegand S."/>
            <person name="Jogler M."/>
            <person name="Boedeker C."/>
            <person name="Pinto D."/>
            <person name="Vollmers J."/>
            <person name="Rivas-Marin E."/>
            <person name="Kohn T."/>
            <person name="Peeters S.H."/>
            <person name="Heuer A."/>
            <person name="Rast P."/>
            <person name="Oberbeckmann S."/>
            <person name="Bunk B."/>
            <person name="Jeske O."/>
            <person name="Meyerdierks A."/>
            <person name="Storesund J.E."/>
            <person name="Kallscheuer N."/>
            <person name="Luecker S."/>
            <person name="Lage O.M."/>
            <person name="Pohl T."/>
            <person name="Merkel B.J."/>
            <person name="Hornburger P."/>
            <person name="Mueller R.-W."/>
            <person name="Bruemmer F."/>
            <person name="Labrenz M."/>
            <person name="Spormann A.M."/>
            <person name="Op Den Camp H."/>
            <person name="Overmann J."/>
            <person name="Amann R."/>
            <person name="Jetten M.S.M."/>
            <person name="Mascher T."/>
            <person name="Medema M.H."/>
            <person name="Devos D.P."/>
            <person name="Kaster A.-K."/>
            <person name="Ovreas L."/>
            <person name="Rohde M."/>
            <person name="Galperin M.Y."/>
            <person name="Jogler C."/>
        </authorList>
    </citation>
    <scope>NUCLEOTIDE SEQUENCE [LARGE SCALE GENOMIC DNA]</scope>
    <source>
        <strain evidence="2 3">Poly59</strain>
    </source>
</reference>
<evidence type="ECO:0000313" key="2">
    <source>
        <dbReference type="EMBL" id="TWU49397.1"/>
    </source>
</evidence>
<organism evidence="2 3">
    <name type="scientific">Rubripirellula reticaptiva</name>
    <dbReference type="NCBI Taxonomy" id="2528013"/>
    <lineage>
        <taxon>Bacteria</taxon>
        <taxon>Pseudomonadati</taxon>
        <taxon>Planctomycetota</taxon>
        <taxon>Planctomycetia</taxon>
        <taxon>Pirellulales</taxon>
        <taxon>Pirellulaceae</taxon>
        <taxon>Rubripirellula</taxon>
    </lineage>
</organism>
<keyword evidence="1" id="KW-0472">Membrane</keyword>
<dbReference type="RefSeq" id="WP_146535662.1">
    <property type="nucleotide sequence ID" value="NZ_SJPX01000004.1"/>
</dbReference>
<dbReference type="Proteomes" id="UP000317977">
    <property type="component" value="Unassembled WGS sequence"/>
</dbReference>
<dbReference type="OrthoDB" id="260065at2"/>
<keyword evidence="3" id="KW-1185">Reference proteome</keyword>
<proteinExistence type="predicted"/>
<dbReference type="EMBL" id="SJPX01000004">
    <property type="protein sequence ID" value="TWU49397.1"/>
    <property type="molecule type" value="Genomic_DNA"/>
</dbReference>
<comment type="caution">
    <text evidence="2">The sequence shown here is derived from an EMBL/GenBank/DDBJ whole genome shotgun (WGS) entry which is preliminary data.</text>
</comment>
<accession>A0A5C6EMN0</accession>
<evidence type="ECO:0000313" key="3">
    <source>
        <dbReference type="Proteomes" id="UP000317977"/>
    </source>
</evidence>
<keyword evidence="1" id="KW-1133">Transmembrane helix</keyword>
<protein>
    <recommendedName>
        <fullName evidence="4">Pseudopilin GspJ</fullName>
    </recommendedName>
</protein>
<dbReference type="AlphaFoldDB" id="A0A5C6EMN0"/>
<evidence type="ECO:0000256" key="1">
    <source>
        <dbReference type="SAM" id="Phobius"/>
    </source>
</evidence>
<gene>
    <name evidence="2" type="ORF">Poly59_40120</name>
</gene>
<feature type="transmembrane region" description="Helical" evidence="1">
    <location>
        <begin position="30"/>
        <end position="52"/>
    </location>
</feature>
<dbReference type="PROSITE" id="PS00409">
    <property type="entry name" value="PROKAR_NTER_METHYL"/>
    <property type="match status" value="1"/>
</dbReference>
<sequence>MNLLANTPTFDHRVMENRQEMRSGVTLIEVLVSTILISGVLLTSLAASANLWRSRIQSHSTAMAAELSESILGEITSRRFEDSVDPIWGHEADENGAGRSAFDDIDDYHEYTASPPVHRDGTTMTDYAGWSVSITVEPAWAIDTGITSTPPIDSGSVPELRSIMVTCVTPTGDSITESVVASNVPTQTESASQSYQWQSLRMSLPSGRSVKIQTPLRNLPTAEETP</sequence>
<dbReference type="InterPro" id="IPR012902">
    <property type="entry name" value="N_methyl_site"/>
</dbReference>